<feature type="domain" description="Aminotransferase class V" evidence="12">
    <location>
        <begin position="5"/>
        <end position="373"/>
    </location>
</feature>
<evidence type="ECO:0000256" key="8">
    <source>
        <dbReference type="ARBA" id="ARBA00023004"/>
    </source>
</evidence>
<dbReference type="InterPro" id="IPR000192">
    <property type="entry name" value="Aminotrans_V_dom"/>
</dbReference>
<dbReference type="STRING" id="1121449.SAMN02745704_00029"/>
<dbReference type="SUPFAM" id="SSF53383">
    <property type="entry name" value="PLP-dependent transferases"/>
    <property type="match status" value="1"/>
</dbReference>
<dbReference type="OrthoDB" id="9808002at2"/>
<evidence type="ECO:0000256" key="6">
    <source>
        <dbReference type="ARBA" id="ARBA00022723"/>
    </source>
</evidence>
<keyword evidence="5" id="KW-0808">Transferase</keyword>
<dbReference type="Proteomes" id="UP000190027">
    <property type="component" value="Unassembled WGS sequence"/>
</dbReference>
<evidence type="ECO:0000256" key="2">
    <source>
        <dbReference type="ARBA" id="ARBA00003120"/>
    </source>
</evidence>
<comment type="similarity">
    <text evidence="3">Belongs to the class-V pyridoxal-phosphate-dependent aminotransferase family. NifS/IscS subfamily.</text>
</comment>
<dbReference type="PIRSF" id="PIRSF005572">
    <property type="entry name" value="NifS"/>
    <property type="match status" value="1"/>
</dbReference>
<comment type="function">
    <text evidence="2">Catalyzes the removal of elemental sulfur atoms from cysteine to produce alanine. Seems to participate in the biosynthesis of the nitrogenase metalloclusters by providing the inorganic sulfur required for the Fe-S core formation.</text>
</comment>
<evidence type="ECO:0000259" key="12">
    <source>
        <dbReference type="Pfam" id="PF00266"/>
    </source>
</evidence>
<evidence type="ECO:0000313" key="14">
    <source>
        <dbReference type="Proteomes" id="UP000190027"/>
    </source>
</evidence>
<dbReference type="PROSITE" id="PS00595">
    <property type="entry name" value="AA_TRANSFER_CLASS_5"/>
    <property type="match status" value="1"/>
</dbReference>
<evidence type="ECO:0000256" key="9">
    <source>
        <dbReference type="ARBA" id="ARBA00023014"/>
    </source>
</evidence>
<dbReference type="InterPro" id="IPR015424">
    <property type="entry name" value="PyrdxlP-dep_Trfase"/>
</dbReference>
<evidence type="ECO:0000313" key="13">
    <source>
        <dbReference type="EMBL" id="SKA70902.1"/>
    </source>
</evidence>
<evidence type="ECO:0000256" key="1">
    <source>
        <dbReference type="ARBA" id="ARBA00001933"/>
    </source>
</evidence>
<keyword evidence="9" id="KW-0411">Iron-sulfur</keyword>
<evidence type="ECO:0000256" key="5">
    <source>
        <dbReference type="ARBA" id="ARBA00022679"/>
    </source>
</evidence>
<gene>
    <name evidence="13" type="ORF">SAMN02745704_00029</name>
</gene>
<keyword evidence="6" id="KW-0479">Metal-binding</keyword>
<dbReference type="GO" id="GO:0046872">
    <property type="term" value="F:metal ion binding"/>
    <property type="evidence" value="ECO:0007669"/>
    <property type="project" value="UniProtKB-KW"/>
</dbReference>
<accession>A0A1T4W0X1</accession>
<organism evidence="13 14">
    <name type="scientific">Paucidesulfovibrio gracilis DSM 16080</name>
    <dbReference type="NCBI Taxonomy" id="1121449"/>
    <lineage>
        <taxon>Bacteria</taxon>
        <taxon>Pseudomonadati</taxon>
        <taxon>Thermodesulfobacteriota</taxon>
        <taxon>Desulfovibrionia</taxon>
        <taxon>Desulfovibrionales</taxon>
        <taxon>Desulfovibrionaceae</taxon>
        <taxon>Paucidesulfovibrio</taxon>
    </lineage>
</organism>
<dbReference type="RefSeq" id="WP_078715629.1">
    <property type="nucleotide sequence ID" value="NZ_FUYC01000001.1"/>
</dbReference>
<dbReference type="PANTHER" id="PTHR11601">
    <property type="entry name" value="CYSTEINE DESULFURYLASE FAMILY MEMBER"/>
    <property type="match status" value="1"/>
</dbReference>
<evidence type="ECO:0000256" key="4">
    <source>
        <dbReference type="ARBA" id="ARBA00012239"/>
    </source>
</evidence>
<evidence type="ECO:0000256" key="10">
    <source>
        <dbReference type="ARBA" id="ARBA00050776"/>
    </source>
</evidence>
<keyword evidence="14" id="KW-1185">Reference proteome</keyword>
<dbReference type="Gene3D" id="3.40.640.10">
    <property type="entry name" value="Type I PLP-dependent aspartate aminotransferase-like (Major domain)"/>
    <property type="match status" value="1"/>
</dbReference>
<dbReference type="InterPro" id="IPR015421">
    <property type="entry name" value="PyrdxlP-dep_Trfase_major"/>
</dbReference>
<dbReference type="Gene3D" id="3.90.1150.10">
    <property type="entry name" value="Aspartate Aminotransferase, domain 1"/>
    <property type="match status" value="1"/>
</dbReference>
<dbReference type="GO" id="GO:0051536">
    <property type="term" value="F:iron-sulfur cluster binding"/>
    <property type="evidence" value="ECO:0007669"/>
    <property type="project" value="UniProtKB-KW"/>
</dbReference>
<dbReference type="FunFam" id="3.40.640.10:FF:000084">
    <property type="entry name" value="IscS-like cysteine desulfurase"/>
    <property type="match status" value="1"/>
</dbReference>
<proteinExistence type="inferred from homology"/>
<dbReference type="GO" id="GO:0031071">
    <property type="term" value="F:cysteine desulfurase activity"/>
    <property type="evidence" value="ECO:0007669"/>
    <property type="project" value="UniProtKB-EC"/>
</dbReference>
<dbReference type="InterPro" id="IPR016454">
    <property type="entry name" value="Cysteine_dSase"/>
</dbReference>
<dbReference type="InterPro" id="IPR020578">
    <property type="entry name" value="Aminotrans_V_PyrdxlP_BS"/>
</dbReference>
<name>A0A1T4W0X1_9BACT</name>
<dbReference type="InterPro" id="IPR015422">
    <property type="entry name" value="PyrdxlP-dep_Trfase_small"/>
</dbReference>
<keyword evidence="8" id="KW-0408">Iron</keyword>
<dbReference type="AlphaFoldDB" id="A0A1T4W0X1"/>
<dbReference type="EC" id="2.8.1.7" evidence="4"/>
<keyword evidence="7" id="KW-0663">Pyridoxal phosphate</keyword>
<protein>
    <recommendedName>
        <fullName evidence="4">cysteine desulfurase</fullName>
        <ecNumber evidence="4">2.8.1.7</ecNumber>
    </recommendedName>
</protein>
<evidence type="ECO:0000256" key="3">
    <source>
        <dbReference type="ARBA" id="ARBA00006490"/>
    </source>
</evidence>
<comment type="cofactor">
    <cofactor evidence="1 11">
        <name>pyridoxal 5'-phosphate</name>
        <dbReference type="ChEBI" id="CHEBI:597326"/>
    </cofactor>
</comment>
<dbReference type="Pfam" id="PF00266">
    <property type="entry name" value="Aminotran_5"/>
    <property type="match status" value="1"/>
</dbReference>
<dbReference type="Gene3D" id="1.10.260.50">
    <property type="match status" value="1"/>
</dbReference>
<comment type="catalytic activity">
    <reaction evidence="10">
        <text>(sulfur carrier)-H + L-cysteine = (sulfur carrier)-SH + L-alanine</text>
        <dbReference type="Rhea" id="RHEA:43892"/>
        <dbReference type="Rhea" id="RHEA-COMP:14737"/>
        <dbReference type="Rhea" id="RHEA-COMP:14739"/>
        <dbReference type="ChEBI" id="CHEBI:29917"/>
        <dbReference type="ChEBI" id="CHEBI:35235"/>
        <dbReference type="ChEBI" id="CHEBI:57972"/>
        <dbReference type="ChEBI" id="CHEBI:64428"/>
        <dbReference type="EC" id="2.8.1.7"/>
    </reaction>
</comment>
<sequence length="387" mass="41399">MRPLYFDHNATTPLAPQVRAAMAPLLDKVFGNPSSGHAWGLDAKEALEAARGQVAALINANPDEICFTSCATEANNTIIQGLLRPDAENPDPGMITTQVEHPSVLEPAREMARRGATLAALPVDNQGRMHPSDLHNALRPNTRLVSVMLANNETGVIQPVWELSGPCREHGVLLHTDASQAVGKIPVDVRALGVDLLTIAGHKLNAPKGIGALFIRRGVSLPALLFGGGQERGLRPGTENTLLSVGLGAACALAGRDLPEEMARRRMLGEVLRDGLSRLGADFMIFGENAARLPNTLLVGFRGWDAGRIVEELALRDVAVSAGAACHAPEHEANDPHKASISHVLRAMDAPVEYAAGSIRFSWGWGTSREDVLDLIERLARVLRPAR</sequence>
<evidence type="ECO:0000256" key="11">
    <source>
        <dbReference type="RuleBase" id="RU004504"/>
    </source>
</evidence>
<dbReference type="EMBL" id="FUYC01000001">
    <property type="protein sequence ID" value="SKA70902.1"/>
    <property type="molecule type" value="Genomic_DNA"/>
</dbReference>
<dbReference type="PANTHER" id="PTHR11601:SF34">
    <property type="entry name" value="CYSTEINE DESULFURASE"/>
    <property type="match status" value="1"/>
</dbReference>
<evidence type="ECO:0000256" key="7">
    <source>
        <dbReference type="ARBA" id="ARBA00022898"/>
    </source>
</evidence>
<reference evidence="13 14" key="1">
    <citation type="submission" date="2017-02" db="EMBL/GenBank/DDBJ databases">
        <authorList>
            <person name="Peterson S.W."/>
        </authorList>
    </citation>
    <scope>NUCLEOTIDE SEQUENCE [LARGE SCALE GENOMIC DNA]</scope>
    <source>
        <strain evidence="13 14">DSM 16080</strain>
    </source>
</reference>